<reference evidence="2" key="1">
    <citation type="submission" date="2021-01" db="EMBL/GenBank/DDBJ databases">
        <title>Genome sequence of strain Noviherbaspirillum sp. DKR-6.</title>
        <authorList>
            <person name="Chaudhary D.K."/>
        </authorList>
    </citation>
    <scope>NUCLEOTIDE SEQUENCE</scope>
    <source>
        <strain evidence="2">DKR-6</strain>
    </source>
</reference>
<protein>
    <submittedName>
        <fullName evidence="2">Uncharacterized protein</fullName>
    </submittedName>
</protein>
<comment type="caution">
    <text evidence="2">The sequence shown here is derived from an EMBL/GenBank/DDBJ whole genome shotgun (WGS) entry which is preliminary data.</text>
</comment>
<dbReference type="InterPro" id="IPR032675">
    <property type="entry name" value="LRR_dom_sf"/>
</dbReference>
<dbReference type="RefSeq" id="WP_200590655.1">
    <property type="nucleotide sequence ID" value="NZ_JAEPBG010000001.1"/>
</dbReference>
<feature type="region of interest" description="Disordered" evidence="1">
    <location>
        <begin position="55"/>
        <end position="74"/>
    </location>
</feature>
<proteinExistence type="predicted"/>
<sequence>MDIIVGKPGLNEGDVHNGTPVFPVSPLPSHLPQVNAAPTPEAAILTTVINPAAPPSNTAAPRILAPTSTDSPATPAINTFDAARETENQNGPAHKALTNFSKFDTELWDDAWCFTRHKLGAAWDLHRKRLNSVALDDGSAKAHIEALDEETRKTAHALGQQCAKEFGHVAIDLCDKDKRIHDLLLGPFLDGLAASPFIKSMRLELGDHQNEELKRTAIRLLHRLKSRPEASPLPLAFKYHKNGDEEISDESLKTLGDMLSSPALLPLSVDLKLDQIEPLMPMLAKLSSLQHMHLEFASEDLDAALALKGHEASWPNLERLLLRSTDGEFEKGGMDWAAFMKAHPQLQDISLYAVQPPLAQLLRTKLSVDCDLRPENLGGFADALAATDSLRELSVTTRDMLDASELLRGLAHNKSLHYFDLKLLASDDEFDAKVWAATIRGLKDHPGLVMLILRFPHDDKGIKAACEELRAARPEMIVDLR</sequence>
<keyword evidence="3" id="KW-1185">Reference proteome</keyword>
<dbReference type="Gene3D" id="3.80.10.10">
    <property type="entry name" value="Ribonuclease Inhibitor"/>
    <property type="match status" value="1"/>
</dbReference>
<dbReference type="EMBL" id="JAEPBG010000001">
    <property type="protein sequence ID" value="MBK4733949.1"/>
    <property type="molecule type" value="Genomic_DNA"/>
</dbReference>
<evidence type="ECO:0000313" key="2">
    <source>
        <dbReference type="EMBL" id="MBK4733949.1"/>
    </source>
</evidence>
<dbReference type="AlphaFoldDB" id="A0A934SWF4"/>
<dbReference type="SUPFAM" id="SSF52047">
    <property type="entry name" value="RNI-like"/>
    <property type="match status" value="1"/>
</dbReference>
<name>A0A934SWF4_9BURK</name>
<accession>A0A934SWF4</accession>
<gene>
    <name evidence="2" type="ORF">JJB74_04930</name>
</gene>
<evidence type="ECO:0000256" key="1">
    <source>
        <dbReference type="SAM" id="MobiDB-lite"/>
    </source>
</evidence>
<dbReference type="Proteomes" id="UP000622890">
    <property type="component" value="Unassembled WGS sequence"/>
</dbReference>
<evidence type="ECO:0000313" key="3">
    <source>
        <dbReference type="Proteomes" id="UP000622890"/>
    </source>
</evidence>
<organism evidence="2 3">
    <name type="scientific">Noviherbaspirillum pedocola</name>
    <dbReference type="NCBI Taxonomy" id="2801341"/>
    <lineage>
        <taxon>Bacteria</taxon>
        <taxon>Pseudomonadati</taxon>
        <taxon>Pseudomonadota</taxon>
        <taxon>Betaproteobacteria</taxon>
        <taxon>Burkholderiales</taxon>
        <taxon>Oxalobacteraceae</taxon>
        <taxon>Noviherbaspirillum</taxon>
    </lineage>
</organism>